<organism evidence="1 2">
    <name type="scientific">Streptomyces lanatus</name>
    <dbReference type="NCBI Taxonomy" id="66900"/>
    <lineage>
        <taxon>Bacteria</taxon>
        <taxon>Bacillati</taxon>
        <taxon>Actinomycetota</taxon>
        <taxon>Actinomycetes</taxon>
        <taxon>Kitasatosporales</taxon>
        <taxon>Streptomycetaceae</taxon>
        <taxon>Streptomyces</taxon>
    </lineage>
</organism>
<protein>
    <submittedName>
        <fullName evidence="1">Acetoacetate decarboxylase family protein</fullName>
    </submittedName>
</protein>
<keyword evidence="2" id="KW-1185">Reference proteome</keyword>
<evidence type="ECO:0000313" key="1">
    <source>
        <dbReference type="EMBL" id="MER7374846.1"/>
    </source>
</evidence>
<dbReference type="PROSITE" id="PS51318">
    <property type="entry name" value="TAT"/>
    <property type="match status" value="1"/>
</dbReference>
<evidence type="ECO:0000313" key="2">
    <source>
        <dbReference type="Proteomes" id="UP001486207"/>
    </source>
</evidence>
<dbReference type="SUPFAM" id="SSF160104">
    <property type="entry name" value="Acetoacetate decarboxylase-like"/>
    <property type="match status" value="1"/>
</dbReference>
<proteinExistence type="predicted"/>
<name>A0ABV1XTB1_9ACTN</name>
<dbReference type="Gene3D" id="2.40.400.10">
    <property type="entry name" value="Acetoacetate decarboxylase-like"/>
    <property type="match status" value="1"/>
</dbReference>
<accession>A0ABV1XTB1</accession>
<sequence>MQQASKELGRRGLIAGGVAAVMGTGLVPSASAEEAEASGTQAAALTVVPEDELRGYSLPLSARGTANIVGPPPWHYVGNVVGVEFWTSPEAAERALPAGLTPDPVSPGHGYALFIDWQFSAAHQEYLDPVRSQYAECLVLLDARWHNTPVAWCPFIWVDNDAALARGWFQGFPKKLGSIQQTRACSVASQAAPVVGAGGTFAAAASVAGRRLAEAKVTLERTTDTLPALGRPIVNLRHFPRLTAGCYDDPAVHELTMSVLDDPRVAECWTGDGSLSFFPVPGEELADLAVSRTGAGFRGALSYTVTDLKILTGPDAPTN</sequence>
<dbReference type="InterPro" id="IPR010451">
    <property type="entry name" value="Acetoacetate_decarboxylase"/>
</dbReference>
<dbReference type="InterPro" id="IPR006311">
    <property type="entry name" value="TAT_signal"/>
</dbReference>
<dbReference type="RefSeq" id="WP_229911927.1">
    <property type="nucleotide sequence ID" value="NZ_BNBM01000008.1"/>
</dbReference>
<dbReference type="Proteomes" id="UP001486207">
    <property type="component" value="Unassembled WGS sequence"/>
</dbReference>
<dbReference type="EMBL" id="JBEPFB010000008">
    <property type="protein sequence ID" value="MER7374846.1"/>
    <property type="molecule type" value="Genomic_DNA"/>
</dbReference>
<dbReference type="Pfam" id="PF06314">
    <property type="entry name" value="ADC"/>
    <property type="match status" value="1"/>
</dbReference>
<gene>
    <name evidence="1" type="ORF">ABT384_19630</name>
</gene>
<dbReference type="InterPro" id="IPR023375">
    <property type="entry name" value="ADC_dom_sf"/>
</dbReference>
<reference evidence="1 2" key="1">
    <citation type="submission" date="2024-06" db="EMBL/GenBank/DDBJ databases">
        <title>The Natural Products Discovery Center: Release of the First 8490 Sequenced Strains for Exploring Actinobacteria Biosynthetic Diversity.</title>
        <authorList>
            <person name="Kalkreuter E."/>
            <person name="Kautsar S.A."/>
            <person name="Yang D."/>
            <person name="Bader C.D."/>
            <person name="Teijaro C.N."/>
            <person name="Fluegel L."/>
            <person name="Davis C.M."/>
            <person name="Simpson J.R."/>
            <person name="Lauterbach L."/>
            <person name="Steele A.D."/>
            <person name="Gui C."/>
            <person name="Meng S."/>
            <person name="Li G."/>
            <person name="Viehrig K."/>
            <person name="Ye F."/>
            <person name="Su P."/>
            <person name="Kiefer A.F."/>
            <person name="Nichols A."/>
            <person name="Cepeda A.J."/>
            <person name="Yan W."/>
            <person name="Fan B."/>
            <person name="Jiang Y."/>
            <person name="Adhikari A."/>
            <person name="Zheng C.-J."/>
            <person name="Schuster L."/>
            <person name="Cowan T.M."/>
            <person name="Smanski M.J."/>
            <person name="Chevrette M.G."/>
            <person name="De Carvalho L.P.S."/>
            <person name="Shen B."/>
        </authorList>
    </citation>
    <scope>NUCLEOTIDE SEQUENCE [LARGE SCALE GENOMIC DNA]</scope>
    <source>
        <strain evidence="1 2">NPDC000155</strain>
    </source>
</reference>
<comment type="caution">
    <text evidence="1">The sequence shown here is derived from an EMBL/GenBank/DDBJ whole genome shotgun (WGS) entry which is preliminary data.</text>
</comment>